<dbReference type="PANTHER" id="PTHR43791">
    <property type="entry name" value="PERMEASE-RELATED"/>
    <property type="match status" value="1"/>
</dbReference>
<dbReference type="EMBL" id="LVVM01006630">
    <property type="protein sequence ID" value="OJA07533.1"/>
    <property type="molecule type" value="Genomic_DNA"/>
</dbReference>
<feature type="transmembrane region" description="Helical" evidence="6">
    <location>
        <begin position="178"/>
        <end position="199"/>
    </location>
</feature>
<comment type="subcellular location">
    <subcellularLocation>
        <location evidence="1">Membrane</location>
        <topology evidence="1">Multi-pass membrane protein</topology>
    </subcellularLocation>
</comment>
<evidence type="ECO:0000256" key="6">
    <source>
        <dbReference type="SAM" id="Phobius"/>
    </source>
</evidence>
<dbReference type="InterPro" id="IPR036259">
    <property type="entry name" value="MFS_trans_sf"/>
</dbReference>
<dbReference type="SUPFAM" id="SSF103473">
    <property type="entry name" value="MFS general substrate transporter"/>
    <property type="match status" value="1"/>
</dbReference>
<dbReference type="PANTHER" id="PTHR43791:SF18">
    <property type="entry name" value="NICOTINIC ACID TRANSPORTER TNA1, PUTATIVE (AFU_ORTHOLOGUE AFUA_3G03820)-RELATED"/>
    <property type="match status" value="1"/>
</dbReference>
<organism evidence="7 8">
    <name type="scientific">Rhizopogon vesiculosus</name>
    <dbReference type="NCBI Taxonomy" id="180088"/>
    <lineage>
        <taxon>Eukaryota</taxon>
        <taxon>Fungi</taxon>
        <taxon>Dikarya</taxon>
        <taxon>Basidiomycota</taxon>
        <taxon>Agaricomycotina</taxon>
        <taxon>Agaricomycetes</taxon>
        <taxon>Agaricomycetidae</taxon>
        <taxon>Boletales</taxon>
        <taxon>Suillineae</taxon>
        <taxon>Rhizopogonaceae</taxon>
        <taxon>Rhizopogon</taxon>
    </lineage>
</organism>
<feature type="transmembrane region" description="Helical" evidence="6">
    <location>
        <begin position="56"/>
        <end position="76"/>
    </location>
</feature>
<dbReference type="Proteomes" id="UP000183567">
    <property type="component" value="Unassembled WGS sequence"/>
</dbReference>
<proteinExistence type="predicted"/>
<reference evidence="7 8" key="1">
    <citation type="submission" date="2016-03" db="EMBL/GenBank/DDBJ databases">
        <title>Comparative genomics of the ectomycorrhizal sister species Rhizopogon vinicolor and Rhizopogon vesiculosus (Basidiomycota: Boletales) reveals a divergence of the mating type B locus.</title>
        <authorList>
            <person name="Mujic A.B."/>
            <person name="Kuo A."/>
            <person name="Tritt A."/>
            <person name="Lipzen A."/>
            <person name="Chen C."/>
            <person name="Johnson J."/>
            <person name="Sharma A."/>
            <person name="Barry K."/>
            <person name="Grigoriev I.V."/>
            <person name="Spatafora J.W."/>
        </authorList>
    </citation>
    <scope>NUCLEOTIDE SEQUENCE [LARGE SCALE GENOMIC DNA]</scope>
    <source>
        <strain evidence="7 8">AM-OR11-056</strain>
    </source>
</reference>
<feature type="non-terminal residue" evidence="7">
    <location>
        <position position="1"/>
    </location>
</feature>
<feature type="transmembrane region" description="Helical" evidence="6">
    <location>
        <begin position="27"/>
        <end position="50"/>
    </location>
</feature>
<keyword evidence="4 6" id="KW-1133">Transmembrane helix</keyword>
<keyword evidence="2" id="KW-0813">Transport</keyword>
<keyword evidence="3 6" id="KW-0812">Transmembrane</keyword>
<evidence type="ECO:0000313" key="7">
    <source>
        <dbReference type="EMBL" id="OJA07533.1"/>
    </source>
</evidence>
<evidence type="ECO:0000256" key="5">
    <source>
        <dbReference type="ARBA" id="ARBA00023136"/>
    </source>
</evidence>
<evidence type="ECO:0000256" key="2">
    <source>
        <dbReference type="ARBA" id="ARBA00022448"/>
    </source>
</evidence>
<feature type="transmembrane region" description="Helical" evidence="6">
    <location>
        <begin position="146"/>
        <end position="166"/>
    </location>
</feature>
<dbReference type="STRING" id="180088.A0A1J8PET8"/>
<dbReference type="OrthoDB" id="2985014at2759"/>
<evidence type="ECO:0000313" key="8">
    <source>
        <dbReference type="Proteomes" id="UP000183567"/>
    </source>
</evidence>
<keyword evidence="8" id="KW-1185">Reference proteome</keyword>
<dbReference type="GO" id="GO:0022857">
    <property type="term" value="F:transmembrane transporter activity"/>
    <property type="evidence" value="ECO:0007669"/>
    <property type="project" value="TreeGrafter"/>
</dbReference>
<sequence length="242" mass="26741">EYDISSVGEEEKFAVRYVWAAFADWQVWILILINLSMLVPLTGITLFLPFGYSTPISQLLTIPPYATAAIVLLFFAHYSDKLKIRSPFILAGFTMCLIGLSINISTAPNGVKYFGTFFIVIGCYAAIPSVLSWLGNNLSGQYKRGIGVALQIGVGNMGGAISSVIYRSQDSPRFILGHGVELMFVGIGLTFLPIAVFLYKRINTQRDAAEHLALEGGKKVHIYSDQELRELGDRAPDFRYTL</sequence>
<gene>
    <name evidence="7" type="ORF">AZE42_09420</name>
</gene>
<evidence type="ECO:0000256" key="1">
    <source>
        <dbReference type="ARBA" id="ARBA00004141"/>
    </source>
</evidence>
<evidence type="ECO:0000256" key="3">
    <source>
        <dbReference type="ARBA" id="ARBA00022692"/>
    </source>
</evidence>
<keyword evidence="5 6" id="KW-0472">Membrane</keyword>
<comment type="caution">
    <text evidence="7">The sequence shown here is derived from an EMBL/GenBank/DDBJ whole genome shotgun (WGS) entry which is preliminary data.</text>
</comment>
<accession>A0A1J8PET8</accession>
<dbReference type="Gene3D" id="1.20.1250.20">
    <property type="entry name" value="MFS general substrate transporter like domains"/>
    <property type="match status" value="1"/>
</dbReference>
<evidence type="ECO:0000256" key="4">
    <source>
        <dbReference type="ARBA" id="ARBA00022989"/>
    </source>
</evidence>
<evidence type="ECO:0008006" key="9">
    <source>
        <dbReference type="Google" id="ProtNLM"/>
    </source>
</evidence>
<protein>
    <recommendedName>
        <fullName evidence="9">Major facilitator superfamily (MFS) profile domain-containing protein</fullName>
    </recommendedName>
</protein>
<dbReference type="FunFam" id="1.20.1250.20:FF:000013">
    <property type="entry name" value="MFS general substrate transporter"/>
    <property type="match status" value="1"/>
</dbReference>
<feature type="transmembrane region" description="Helical" evidence="6">
    <location>
        <begin position="113"/>
        <end position="134"/>
    </location>
</feature>
<feature type="transmembrane region" description="Helical" evidence="6">
    <location>
        <begin position="88"/>
        <end position="107"/>
    </location>
</feature>
<dbReference type="AlphaFoldDB" id="A0A1J8PET8"/>
<dbReference type="GO" id="GO:0016020">
    <property type="term" value="C:membrane"/>
    <property type="evidence" value="ECO:0007669"/>
    <property type="project" value="UniProtKB-SubCell"/>
</dbReference>
<name>A0A1J8PET8_9AGAM</name>